<evidence type="ECO:0000256" key="1">
    <source>
        <dbReference type="ARBA" id="ARBA00003502"/>
    </source>
</evidence>
<reference evidence="8 9" key="1">
    <citation type="submission" date="2018-06" db="EMBL/GenBank/DDBJ databases">
        <authorList>
            <consortium name="Pathogen Informatics"/>
            <person name="Doyle S."/>
        </authorList>
    </citation>
    <scope>NUCLEOTIDE SEQUENCE [LARGE SCALE GENOMIC DNA]</scope>
    <source>
        <strain evidence="8 9">NCTC12722</strain>
    </source>
</reference>
<dbReference type="SUPFAM" id="SSF53850">
    <property type="entry name" value="Periplasmic binding protein-like II"/>
    <property type="match status" value="1"/>
</dbReference>
<dbReference type="InterPro" id="IPR005119">
    <property type="entry name" value="LysR_subst-bd"/>
</dbReference>
<evidence type="ECO:0000256" key="4">
    <source>
        <dbReference type="ARBA" id="ARBA00023125"/>
    </source>
</evidence>
<proteinExistence type="inferred from homology"/>
<dbReference type="InterPro" id="IPR036390">
    <property type="entry name" value="WH_DNA-bd_sf"/>
</dbReference>
<dbReference type="Pfam" id="PF00126">
    <property type="entry name" value="HTH_1"/>
    <property type="match status" value="1"/>
</dbReference>
<keyword evidence="5" id="KW-0804">Transcription</keyword>
<organism evidence="8 9">
    <name type="scientific">Afipia felis</name>
    <name type="common">Cat scratch disease bacillus</name>
    <dbReference type="NCBI Taxonomy" id="1035"/>
    <lineage>
        <taxon>Bacteria</taxon>
        <taxon>Pseudomonadati</taxon>
        <taxon>Pseudomonadota</taxon>
        <taxon>Alphaproteobacteria</taxon>
        <taxon>Hyphomicrobiales</taxon>
        <taxon>Nitrobacteraceae</taxon>
        <taxon>Afipia</taxon>
    </lineage>
</organism>
<evidence type="ECO:0000256" key="2">
    <source>
        <dbReference type="ARBA" id="ARBA00009437"/>
    </source>
</evidence>
<evidence type="ECO:0000256" key="6">
    <source>
        <dbReference type="SAM" id="MobiDB-lite"/>
    </source>
</evidence>
<dbReference type="PANTHER" id="PTHR30537">
    <property type="entry name" value="HTH-TYPE TRANSCRIPTIONAL REGULATOR"/>
    <property type="match status" value="1"/>
</dbReference>
<sequence length="341" mass="38534">MGYPYDLDDVNSFMRIAQAGGMSRASNMFNVPKATLSHHLRRLEDALNVELFTRKAKGLELTDAGREFFAHCGKIFESCENAANAAQRAHSTVGGKVRIASSAEFGTSIIGAAAYYIATLNPQLDFDTQVYSPDRLASGQLDFDCMIYVGEAPPSSLIRRKMGEIFYGLYANPAFIREFGMPRTAEDIAKLNGAIYLRNGIPEEWQLSKGSENINVKCHPRFTVNEYWMAKYFAVQGAAIGYLPDFFVHYEVEQGALVPVLPEWRSQESAIYTLYPAHRYRNPRVMNLVKQMRTEFQSFIRYPGYSLINQIEPSTKQAKRRRTNGKSRKKAISRKKAVEST</sequence>
<dbReference type="InterPro" id="IPR036388">
    <property type="entry name" value="WH-like_DNA-bd_sf"/>
</dbReference>
<feature type="domain" description="HTH lysR-type" evidence="7">
    <location>
        <begin position="5"/>
        <end position="62"/>
    </location>
</feature>
<dbReference type="InterPro" id="IPR000847">
    <property type="entry name" value="LysR_HTH_N"/>
</dbReference>
<feature type="region of interest" description="Disordered" evidence="6">
    <location>
        <begin position="313"/>
        <end position="341"/>
    </location>
</feature>
<keyword evidence="3" id="KW-0805">Transcription regulation</keyword>
<evidence type="ECO:0000313" key="8">
    <source>
        <dbReference type="EMBL" id="SUU83901.1"/>
    </source>
</evidence>
<dbReference type="Pfam" id="PF03466">
    <property type="entry name" value="LysR_substrate"/>
    <property type="match status" value="1"/>
</dbReference>
<evidence type="ECO:0000256" key="3">
    <source>
        <dbReference type="ARBA" id="ARBA00023015"/>
    </source>
</evidence>
<dbReference type="GO" id="GO:0003700">
    <property type="term" value="F:DNA-binding transcription factor activity"/>
    <property type="evidence" value="ECO:0007669"/>
    <property type="project" value="InterPro"/>
</dbReference>
<dbReference type="CDD" id="cd08422">
    <property type="entry name" value="PBP2_CrgA_like"/>
    <property type="match status" value="1"/>
</dbReference>
<protein>
    <submittedName>
        <fullName evidence="8">D-malate degradation protein R</fullName>
    </submittedName>
</protein>
<comment type="function">
    <text evidence="1">NodD regulates the expression of the nodABCFE genes which encode other nodulation proteins. NodD is also a negative regulator of its own expression. Binds flavonoids as inducers.</text>
</comment>
<feature type="compositionally biased region" description="Basic residues" evidence="6">
    <location>
        <begin position="317"/>
        <end position="335"/>
    </location>
</feature>
<dbReference type="SUPFAM" id="SSF46785">
    <property type="entry name" value="Winged helix' DNA-binding domain"/>
    <property type="match status" value="1"/>
</dbReference>
<dbReference type="AlphaFoldDB" id="A0A380W4L4"/>
<keyword evidence="4" id="KW-0238">DNA-binding</keyword>
<comment type="similarity">
    <text evidence="2">Belongs to the LysR transcriptional regulatory family.</text>
</comment>
<dbReference type="PROSITE" id="PS50931">
    <property type="entry name" value="HTH_LYSR"/>
    <property type="match status" value="1"/>
</dbReference>
<dbReference type="PANTHER" id="PTHR30537:SF5">
    <property type="entry name" value="HTH-TYPE TRANSCRIPTIONAL ACTIVATOR TTDR-RELATED"/>
    <property type="match status" value="1"/>
</dbReference>
<dbReference type="RefSeq" id="WP_002718680.1">
    <property type="nucleotide sequence ID" value="NZ_UFSI01000001.1"/>
</dbReference>
<dbReference type="OrthoDB" id="9813056at2"/>
<dbReference type="Gene3D" id="1.10.10.10">
    <property type="entry name" value="Winged helix-like DNA-binding domain superfamily/Winged helix DNA-binding domain"/>
    <property type="match status" value="1"/>
</dbReference>
<evidence type="ECO:0000256" key="5">
    <source>
        <dbReference type="ARBA" id="ARBA00023163"/>
    </source>
</evidence>
<dbReference type="EMBL" id="UIGB01000001">
    <property type="protein sequence ID" value="SUU83901.1"/>
    <property type="molecule type" value="Genomic_DNA"/>
</dbReference>
<evidence type="ECO:0000259" key="7">
    <source>
        <dbReference type="PROSITE" id="PS50931"/>
    </source>
</evidence>
<name>A0A380W4L4_AFIFE</name>
<evidence type="ECO:0000313" key="9">
    <source>
        <dbReference type="Proteomes" id="UP000254343"/>
    </source>
</evidence>
<dbReference type="InterPro" id="IPR058163">
    <property type="entry name" value="LysR-type_TF_proteobact-type"/>
</dbReference>
<accession>A0A380W4L4</accession>
<dbReference type="Gene3D" id="3.40.190.290">
    <property type="match status" value="1"/>
</dbReference>
<dbReference type="GO" id="GO:0003677">
    <property type="term" value="F:DNA binding"/>
    <property type="evidence" value="ECO:0007669"/>
    <property type="project" value="UniProtKB-KW"/>
</dbReference>
<gene>
    <name evidence="8" type="primary">dmlR_3</name>
    <name evidence="8" type="ORF">NCTC12722_01080</name>
</gene>
<dbReference type="Proteomes" id="UP000254343">
    <property type="component" value="Unassembled WGS sequence"/>
</dbReference>